<dbReference type="InterPro" id="IPR000903">
    <property type="entry name" value="NMT"/>
</dbReference>
<evidence type="ECO:0000259" key="8">
    <source>
        <dbReference type="Pfam" id="PF02799"/>
    </source>
</evidence>
<comment type="function">
    <text evidence="5">Adds a myristoyl group to the N-terminal glycine residue of certain cellular proteins.</text>
</comment>
<feature type="domain" description="Glycylpeptide N-tetradecanoyltransferase N-terminal" evidence="7">
    <location>
        <begin position="1"/>
        <end position="36"/>
    </location>
</feature>
<dbReference type="PANTHER" id="PTHR11377:SF5">
    <property type="entry name" value="GLYCYLPEPTIDE N-TETRADECANOYLTRANSFERASE"/>
    <property type="match status" value="1"/>
</dbReference>
<evidence type="ECO:0000313" key="9">
    <source>
        <dbReference type="EMBL" id="KAL3320993.1"/>
    </source>
</evidence>
<evidence type="ECO:0000256" key="5">
    <source>
        <dbReference type="RuleBase" id="RU000586"/>
    </source>
</evidence>
<evidence type="ECO:0000313" key="10">
    <source>
        <dbReference type="Proteomes" id="UP001626550"/>
    </source>
</evidence>
<gene>
    <name evidence="9" type="primary">NMT2_1</name>
    <name evidence="9" type="ORF">Ciccas_000315</name>
</gene>
<dbReference type="Gene3D" id="3.40.630.170">
    <property type="match status" value="1"/>
</dbReference>
<evidence type="ECO:0000256" key="1">
    <source>
        <dbReference type="ARBA" id="ARBA00009469"/>
    </source>
</evidence>
<dbReference type="PROSITE" id="PS00976">
    <property type="entry name" value="NMT_2"/>
    <property type="match status" value="1"/>
</dbReference>
<dbReference type="SUPFAM" id="SSF55729">
    <property type="entry name" value="Acyl-CoA N-acyltransferases (Nat)"/>
    <property type="match status" value="2"/>
</dbReference>
<keyword evidence="10" id="KW-1185">Reference proteome</keyword>
<keyword evidence="3 5" id="KW-0808">Transferase</keyword>
<dbReference type="EC" id="2.3.1.97" evidence="2 5"/>
<evidence type="ECO:0000256" key="2">
    <source>
        <dbReference type="ARBA" id="ARBA00012923"/>
    </source>
</evidence>
<organism evidence="9 10">
    <name type="scientific">Cichlidogyrus casuarinus</name>
    <dbReference type="NCBI Taxonomy" id="1844966"/>
    <lineage>
        <taxon>Eukaryota</taxon>
        <taxon>Metazoa</taxon>
        <taxon>Spiralia</taxon>
        <taxon>Lophotrochozoa</taxon>
        <taxon>Platyhelminthes</taxon>
        <taxon>Monogenea</taxon>
        <taxon>Monopisthocotylea</taxon>
        <taxon>Dactylogyridea</taxon>
        <taxon>Ancyrocephalidae</taxon>
        <taxon>Cichlidogyrus</taxon>
    </lineage>
</organism>
<dbReference type="InterPro" id="IPR016181">
    <property type="entry name" value="Acyl_CoA_acyltransferase"/>
</dbReference>
<dbReference type="GO" id="GO:0004379">
    <property type="term" value="F:glycylpeptide N-tetradecanoyltransferase activity"/>
    <property type="evidence" value="ECO:0007669"/>
    <property type="project" value="UniProtKB-EC"/>
</dbReference>
<evidence type="ECO:0000259" key="7">
    <source>
        <dbReference type="Pfam" id="PF01233"/>
    </source>
</evidence>
<dbReference type="InterPro" id="IPR022676">
    <property type="entry name" value="NMT_N"/>
</dbReference>
<reference evidence="9 10" key="1">
    <citation type="submission" date="2024-11" db="EMBL/GenBank/DDBJ databases">
        <title>Adaptive evolution of stress response genes in parasites aligns with host niche diversity.</title>
        <authorList>
            <person name="Hahn C."/>
            <person name="Resl P."/>
        </authorList>
    </citation>
    <scope>NUCLEOTIDE SEQUENCE [LARGE SCALE GENOMIC DNA]</scope>
    <source>
        <strain evidence="9">EGGRZ-B1_66</strain>
        <tissue evidence="9">Body</tissue>
    </source>
</reference>
<dbReference type="AlphaFoldDB" id="A0ABD2QN77"/>
<dbReference type="InterPro" id="IPR022677">
    <property type="entry name" value="NMT_C"/>
</dbReference>
<dbReference type="Proteomes" id="UP001626550">
    <property type="component" value="Unassembled WGS sequence"/>
</dbReference>
<sequence>MAPVLIKEITRRVNRRGIFQAIYTSGTNLPRPVSTCRYWHRPLNPVKLVECRFSSLRQNMTIPRMVKLYKLPNEYPPLPDQGKFKPLESNYVKRAYDKLCKSLDKYKIHQKFTLAEFKHWFLPKERIIYSYIVVNNKDEVTDMCSFYSLPSTVFGCTRYNELMAAYCFYNFNTVTPLETLMQCTLIAARDAGYDVFNALDLMANKDFLSNLKFGGGDGNLRYYFYNWLCPVVKPEEVSFPFLIMIISSQIALILQ</sequence>
<dbReference type="PANTHER" id="PTHR11377">
    <property type="entry name" value="N-MYRISTOYL TRANSFERASE"/>
    <property type="match status" value="1"/>
</dbReference>
<comment type="similarity">
    <text evidence="1 6">Belongs to the NMT family.</text>
</comment>
<protein>
    <recommendedName>
        <fullName evidence="2 5">Glycylpeptide N-tetradecanoyltransferase</fullName>
        <ecNumber evidence="2 5">2.3.1.97</ecNumber>
    </recommendedName>
</protein>
<proteinExistence type="inferred from homology"/>
<feature type="domain" description="Glycylpeptide N-tetradecanoyltransferase C-terminal" evidence="8">
    <location>
        <begin position="50"/>
        <end position="232"/>
    </location>
</feature>
<comment type="caution">
    <text evidence="9">The sequence shown here is derived from an EMBL/GenBank/DDBJ whole genome shotgun (WGS) entry which is preliminary data.</text>
</comment>
<dbReference type="Pfam" id="PF02799">
    <property type="entry name" value="NMT_C"/>
    <property type="match status" value="1"/>
</dbReference>
<dbReference type="Pfam" id="PF01233">
    <property type="entry name" value="NMT"/>
    <property type="match status" value="1"/>
</dbReference>
<dbReference type="EMBL" id="JBJKFK010000016">
    <property type="protein sequence ID" value="KAL3320993.1"/>
    <property type="molecule type" value="Genomic_DNA"/>
</dbReference>
<comment type="catalytic activity">
    <reaction evidence="5">
        <text>N-terminal glycyl-[protein] + tetradecanoyl-CoA = N-tetradecanoylglycyl-[protein] + CoA + H(+)</text>
        <dbReference type="Rhea" id="RHEA:15521"/>
        <dbReference type="Rhea" id="RHEA-COMP:12666"/>
        <dbReference type="Rhea" id="RHEA-COMP:12667"/>
        <dbReference type="ChEBI" id="CHEBI:15378"/>
        <dbReference type="ChEBI" id="CHEBI:57287"/>
        <dbReference type="ChEBI" id="CHEBI:57385"/>
        <dbReference type="ChEBI" id="CHEBI:64723"/>
        <dbReference type="ChEBI" id="CHEBI:133050"/>
        <dbReference type="EC" id="2.3.1.97"/>
    </reaction>
</comment>
<evidence type="ECO:0000256" key="4">
    <source>
        <dbReference type="ARBA" id="ARBA00023315"/>
    </source>
</evidence>
<dbReference type="InterPro" id="IPR022678">
    <property type="entry name" value="NMT_CS"/>
</dbReference>
<name>A0ABD2QN77_9PLAT</name>
<evidence type="ECO:0000256" key="6">
    <source>
        <dbReference type="RuleBase" id="RU004178"/>
    </source>
</evidence>
<evidence type="ECO:0000256" key="3">
    <source>
        <dbReference type="ARBA" id="ARBA00022679"/>
    </source>
</evidence>
<keyword evidence="4 5" id="KW-0012">Acyltransferase</keyword>
<accession>A0ABD2QN77</accession>